<dbReference type="Pfam" id="PF00512">
    <property type="entry name" value="HisKA"/>
    <property type="match status" value="1"/>
</dbReference>
<dbReference type="Pfam" id="PF01739">
    <property type="entry name" value="CheR"/>
    <property type="match status" value="1"/>
</dbReference>
<dbReference type="NCBIfam" id="TIGR00229">
    <property type="entry name" value="sensory_box"/>
    <property type="match status" value="1"/>
</dbReference>
<evidence type="ECO:0000256" key="16">
    <source>
        <dbReference type="SAM" id="Coils"/>
    </source>
</evidence>
<feature type="domain" description="PAS" evidence="20">
    <location>
        <begin position="899"/>
        <end position="969"/>
    </location>
</feature>
<name>A0A0V7ZNV5_9CYAN</name>
<evidence type="ECO:0000259" key="19">
    <source>
        <dbReference type="PROSITE" id="PS50110"/>
    </source>
</evidence>
<dbReference type="InterPro" id="IPR000700">
    <property type="entry name" value="PAS-assoc_C"/>
</dbReference>
<keyword evidence="11" id="KW-1133">Transmembrane helix</keyword>
<dbReference type="GO" id="GO:0008984">
    <property type="term" value="F:protein-glutamate methylesterase activity"/>
    <property type="evidence" value="ECO:0007669"/>
    <property type="project" value="InterPro"/>
</dbReference>
<dbReference type="CDD" id="cd00082">
    <property type="entry name" value="HisKA"/>
    <property type="match status" value="1"/>
</dbReference>
<protein>
    <recommendedName>
        <fullName evidence="13">Circadian input-output histidine kinase CikA</fullName>
        <ecNumber evidence="4">2.7.13.3</ecNumber>
    </recommendedName>
</protein>
<feature type="active site" evidence="14">
    <location>
        <position position="27"/>
    </location>
</feature>
<evidence type="ECO:0000256" key="7">
    <source>
        <dbReference type="ARBA" id="ARBA00022692"/>
    </source>
</evidence>
<dbReference type="PROSITE" id="PS50113">
    <property type="entry name" value="PAC"/>
    <property type="match status" value="1"/>
</dbReference>
<dbReference type="SUPFAM" id="SSF52172">
    <property type="entry name" value="CheY-like"/>
    <property type="match status" value="1"/>
</dbReference>
<dbReference type="SMART" id="SM00448">
    <property type="entry name" value="REC"/>
    <property type="match status" value="1"/>
</dbReference>
<feature type="active site" evidence="14">
    <location>
        <position position="54"/>
    </location>
</feature>
<dbReference type="CDD" id="cd00130">
    <property type="entry name" value="PAS"/>
    <property type="match status" value="1"/>
</dbReference>
<dbReference type="Pfam" id="PF00072">
    <property type="entry name" value="Response_reg"/>
    <property type="match status" value="1"/>
</dbReference>
<dbReference type="InterPro" id="IPR013656">
    <property type="entry name" value="PAS_4"/>
</dbReference>
<feature type="active site" evidence="14">
    <location>
        <position position="148"/>
    </location>
</feature>
<evidence type="ECO:0000256" key="2">
    <source>
        <dbReference type="ARBA" id="ARBA00004370"/>
    </source>
</evidence>
<evidence type="ECO:0000256" key="6">
    <source>
        <dbReference type="ARBA" id="ARBA00022679"/>
    </source>
</evidence>
<dbReference type="Pfam" id="PF02518">
    <property type="entry name" value="HATPase_c"/>
    <property type="match status" value="1"/>
</dbReference>
<feature type="coiled-coil region" evidence="16">
    <location>
        <begin position="665"/>
        <end position="755"/>
    </location>
</feature>
<dbReference type="InterPro" id="IPR029016">
    <property type="entry name" value="GAF-like_dom_sf"/>
</dbReference>
<dbReference type="GO" id="GO:0000156">
    <property type="term" value="F:phosphorelay response regulator activity"/>
    <property type="evidence" value="ECO:0007669"/>
    <property type="project" value="InterPro"/>
</dbReference>
<keyword evidence="10" id="KW-0067">ATP-binding</keyword>
<dbReference type="SUPFAM" id="SSF55874">
    <property type="entry name" value="ATPase domain of HSP90 chaperone/DNA topoisomerase II/histidine kinase"/>
    <property type="match status" value="1"/>
</dbReference>
<comment type="subcellular location">
    <subcellularLocation>
        <location evidence="2">Membrane</location>
    </subcellularLocation>
</comment>
<keyword evidence="16" id="KW-0175">Coiled coil</keyword>
<feature type="domain" description="CheB-type methylesterase" evidence="22">
    <location>
        <begin position="15"/>
        <end position="206"/>
    </location>
</feature>
<dbReference type="Pfam" id="PF13596">
    <property type="entry name" value="PAS_10"/>
    <property type="match status" value="1"/>
</dbReference>
<dbReference type="PROSITE" id="PS50112">
    <property type="entry name" value="PAS"/>
    <property type="match status" value="1"/>
</dbReference>
<gene>
    <name evidence="24" type="ORF">BC008_23020</name>
</gene>
<dbReference type="Gene3D" id="1.10.287.130">
    <property type="match status" value="1"/>
</dbReference>
<evidence type="ECO:0000259" key="23">
    <source>
        <dbReference type="PROSITE" id="PS50123"/>
    </source>
</evidence>
<dbReference type="InterPro" id="IPR016132">
    <property type="entry name" value="Phyto_chromo_attachment"/>
</dbReference>
<feature type="coiled-coil region" evidence="16">
    <location>
        <begin position="857"/>
        <end position="902"/>
    </location>
</feature>
<evidence type="ECO:0000256" key="8">
    <source>
        <dbReference type="ARBA" id="ARBA00022741"/>
    </source>
</evidence>
<dbReference type="InterPro" id="IPR000780">
    <property type="entry name" value="CheR_MeTrfase"/>
</dbReference>
<dbReference type="SUPFAM" id="SSF47384">
    <property type="entry name" value="Homodimeric domain of signal transducing histidine kinase"/>
    <property type="match status" value="1"/>
</dbReference>
<keyword evidence="6" id="KW-0808">Transferase</keyword>
<dbReference type="EMBL" id="LMTZ01000103">
    <property type="protein sequence ID" value="KST65855.1"/>
    <property type="molecule type" value="Genomic_DNA"/>
</dbReference>
<dbReference type="SUPFAM" id="SSF53335">
    <property type="entry name" value="S-adenosyl-L-methionine-dependent methyltransferases"/>
    <property type="match status" value="1"/>
</dbReference>
<keyword evidence="8" id="KW-0547">Nucleotide-binding</keyword>
<dbReference type="GO" id="GO:0005737">
    <property type="term" value="C:cytoplasm"/>
    <property type="evidence" value="ECO:0007669"/>
    <property type="project" value="InterPro"/>
</dbReference>
<dbReference type="Gene3D" id="3.40.50.2300">
    <property type="match status" value="1"/>
</dbReference>
<evidence type="ECO:0000259" key="21">
    <source>
        <dbReference type="PROSITE" id="PS50113"/>
    </source>
</evidence>
<dbReference type="EC" id="2.7.13.3" evidence="4"/>
<evidence type="ECO:0000256" key="15">
    <source>
        <dbReference type="PROSITE-ProRule" id="PRU00169"/>
    </source>
</evidence>
<sequence length="1700" mass="192843">MSKSESGFDRSIPDPECNFFVVGIGASAGGLRALEEFFENMPTDSGAAFVVIQHLSPDFKSLMKELLERRTRMAIYRVTEGMKLEPNSVYLIPPGKNLVVENQKLHLLEQEERNRHGLNFPIDIFFESLAKNYVDCAIGIILSGTGSDGTNGLRAINEAGGFAMVQDPATAEFDGMPRTAIATGVVDRVLSPKELAQVINQLVRSVYANPPGLLPKSPNKSNQDPVTFLKSYDLQRIATILAQHEQIDFSHYKTSTLSRRIHRRYLISGCNHLNDFIRLLETSPEERAILRHDLLISVTQFFRDRLAWDFLETDVIPQLIAQTQPKEELRCWVTACATGEEAYSLAILLDEAVAKSDKPVRFKIFATDIDKVALEKATQGIYPQTIVNDVTSQRLERYFVRKDNSWQVVRKLREKLLFAPHDLTKDAGFTRMNLITCRNVLIYLQSDLQQQVLRNLHFSLVSKGVLFLGEAETLGRIEPEFKPLHKKGKIYQKRRDIRLTMPIKGIEKNSRQFLPYSLPKNPNENRLEPMLDKAFIAFLAKYKATCLLVDREHKLFHTFNDGIEVIKVPSGRTTTEITKLIIPSLQLPLITALHRAKRERSAVSYSGIKLNELDELDKSGKKIVNNVKLEVTYHESNKLADDFFTIFIQEDETPQQFSGERFEADAEASQRIMELEYELQQTRENLQAVIEELETTNEEQQATNEELTASNEELQSTNEELHSVNEELYTVNAEYQSKIEELTELNNDIDNLLRSTEIGVVFLDRNLRIRKFTPAATVAINLVEADIDRPLEHITHNLDCQNLIELLCSVIDSQKLLDKEVKLVKQDFHLLMRINPYLLEDGRLDGLVITFVDIHELKTIQEQIRLVNQDLQQSKSQLQQLNQELEARVEERTLALQQSETRLRAILETTSSLIYLKDLEGRYLLVNKQYTELFSLTEAELLGKNTRDIFPQHIAEALIANEHQVLETKSVLIFEEQLPISDGSLHTYIATKAPLIDANGEVYAICGISTDISQQKRTEVELRESAERERAIRKVVEKIRKSLNLQEIFQDTTEQLRKTLKCERLVLYCFNPDWSGDFVAESVVEGWEPLLGNTMQTGWTDTCLQETRGGRCNQHEAFTVNDIQTADLSDCHREMYEQIQVRAFCITPIFQGDKLWGLLAAYQNELPREWKEGEVRLLSQAGIQLGISIAQVDLFTQIQNQSLQLQQAKEAAETANQAKSAFIAHTSHELRTPLNAILGFAQLLKREPSNTPNQQRGIDVIQQSGQHLLTLINDILYIAKIEAGKLTLELKDFILPSFLDSLVAIIRVRCQQKGIEFQYQVLSDLPTMVRGDETRLRQLLLNLLSNAVKFTPAGKVTFKVGYTKSFSSENTLGSTTNKPEESIEGKIRFQIEDTGIGITTDKLKEIFLPFYQLNRHQSPQEGTGLGLTISQNLVEQMGSQIQVNSILGEGSTFWFDLDFPVVETPVAVIPSKDSNLDITGYTGQKRQILVVDDLDNNREVLVSFLAPLGFEIIEASSGAAAIAQTRQHQPDLIVLDLVMPGMNGWEVTRILRQEAGFQDLPIIIVSASTLPADESQCYEVGANGFLAKPLNFEKLLQVLEEYLQLEWVTQNGSTRSLLNQKLAPVLTDTNSENISLVTPSPAQLTQILELVMQGDIRGVLSQIDFWEQEEPELIPFLQQIRQLAETCQLKKLKEFVRSRI</sequence>
<dbReference type="SUPFAM" id="SSF55785">
    <property type="entry name" value="PYP-like sensor domain (PAS domain)"/>
    <property type="match status" value="2"/>
</dbReference>
<keyword evidence="9" id="KW-0418">Kinase</keyword>
<dbReference type="GO" id="GO:0000155">
    <property type="term" value="F:phosphorelay sensor kinase activity"/>
    <property type="evidence" value="ECO:0007669"/>
    <property type="project" value="InterPro"/>
</dbReference>
<dbReference type="Pfam" id="PF01590">
    <property type="entry name" value="GAF"/>
    <property type="match status" value="1"/>
</dbReference>
<dbReference type="InterPro" id="IPR035965">
    <property type="entry name" value="PAS-like_dom_sf"/>
</dbReference>
<evidence type="ECO:0000259" key="20">
    <source>
        <dbReference type="PROSITE" id="PS50112"/>
    </source>
</evidence>
<keyword evidence="25" id="KW-1185">Reference proteome</keyword>
<keyword evidence="14" id="KW-0145">Chemotaxis</keyword>
<organism evidence="24 25">
    <name type="scientific">Mastigocoleus testarum BC008</name>
    <dbReference type="NCBI Taxonomy" id="371196"/>
    <lineage>
        <taxon>Bacteria</taxon>
        <taxon>Bacillati</taxon>
        <taxon>Cyanobacteriota</taxon>
        <taxon>Cyanophyceae</taxon>
        <taxon>Nostocales</taxon>
        <taxon>Hapalosiphonaceae</taxon>
        <taxon>Mastigocoleus</taxon>
    </lineage>
</organism>
<dbReference type="InterPro" id="IPR036890">
    <property type="entry name" value="HATPase_C_sf"/>
</dbReference>
<dbReference type="Pfam" id="PF08448">
    <property type="entry name" value="PAS_4"/>
    <property type="match status" value="1"/>
</dbReference>
<dbReference type="InterPro" id="IPR036097">
    <property type="entry name" value="HisK_dim/P_sf"/>
</dbReference>
<dbReference type="SMART" id="SM00065">
    <property type="entry name" value="GAF"/>
    <property type="match status" value="1"/>
</dbReference>
<evidence type="ECO:0000259" key="22">
    <source>
        <dbReference type="PROSITE" id="PS50122"/>
    </source>
</evidence>
<evidence type="ECO:0000259" key="18">
    <source>
        <dbReference type="PROSITE" id="PS50109"/>
    </source>
</evidence>
<dbReference type="InterPro" id="IPR050903">
    <property type="entry name" value="Bact_Chemotaxis_MeTrfase"/>
</dbReference>
<dbReference type="InterPro" id="IPR003661">
    <property type="entry name" value="HisK_dim/P_dom"/>
</dbReference>
<dbReference type="CDD" id="cd16434">
    <property type="entry name" value="CheB-CheR_fusion"/>
    <property type="match status" value="1"/>
</dbReference>
<keyword evidence="12" id="KW-0472">Membrane</keyword>
<comment type="similarity">
    <text evidence="3">In the N-terminal section; belongs to the phytochrome family.</text>
</comment>
<dbReference type="PRINTS" id="PR00996">
    <property type="entry name" value="CHERMTFRASE"/>
</dbReference>
<dbReference type="SUPFAM" id="SSF52738">
    <property type="entry name" value="Methylesterase CheB, C-terminal domain"/>
    <property type="match status" value="1"/>
</dbReference>
<dbReference type="InterPro" id="IPR003594">
    <property type="entry name" value="HATPase_dom"/>
</dbReference>
<feature type="domain" description="CheR-type methyltransferase" evidence="23">
    <location>
        <begin position="233"/>
        <end position="496"/>
    </location>
</feature>
<dbReference type="Proteomes" id="UP000053372">
    <property type="component" value="Unassembled WGS sequence"/>
</dbReference>
<evidence type="ECO:0000256" key="3">
    <source>
        <dbReference type="ARBA" id="ARBA00006402"/>
    </source>
</evidence>
<evidence type="ECO:0000313" key="25">
    <source>
        <dbReference type="Proteomes" id="UP000053372"/>
    </source>
</evidence>
<dbReference type="FunFam" id="1.10.287.130:FF:000004">
    <property type="entry name" value="Ethylene receptor 1"/>
    <property type="match status" value="1"/>
</dbReference>
<feature type="domain" description="Phytochrome chromophore attachment site" evidence="17">
    <location>
        <begin position="1044"/>
        <end position="1184"/>
    </location>
</feature>
<dbReference type="SUPFAM" id="SSF55781">
    <property type="entry name" value="GAF domain-like"/>
    <property type="match status" value="1"/>
</dbReference>
<feature type="domain" description="PAC" evidence="21">
    <location>
        <begin position="972"/>
        <end position="1024"/>
    </location>
</feature>
<dbReference type="RefSeq" id="WP_027842869.1">
    <property type="nucleotide sequence ID" value="NZ_LMTZ01000103.1"/>
</dbReference>
<keyword evidence="7" id="KW-0812">Transmembrane</keyword>
<dbReference type="InterPro" id="IPR022641">
    <property type="entry name" value="CheR_N"/>
</dbReference>
<evidence type="ECO:0000256" key="10">
    <source>
        <dbReference type="ARBA" id="ARBA00022840"/>
    </source>
</evidence>
<feature type="modified residue" description="4-aspartylphosphate" evidence="15">
    <location>
        <position position="1536"/>
    </location>
</feature>
<evidence type="ECO:0000256" key="4">
    <source>
        <dbReference type="ARBA" id="ARBA00012438"/>
    </source>
</evidence>
<dbReference type="Gene3D" id="3.30.565.10">
    <property type="entry name" value="Histidine kinase-like ATPase, C-terminal domain"/>
    <property type="match status" value="1"/>
</dbReference>
<feature type="domain" description="Histidine kinase" evidence="18">
    <location>
        <begin position="1225"/>
        <end position="1461"/>
    </location>
</feature>
<dbReference type="PANTHER" id="PTHR24422:SF10">
    <property type="entry name" value="CHEMOTAXIS PROTEIN METHYLTRANSFERASE 2"/>
    <property type="match status" value="1"/>
</dbReference>
<dbReference type="CDD" id="cd17546">
    <property type="entry name" value="REC_hyHK_CKI1_RcsC-like"/>
    <property type="match status" value="1"/>
</dbReference>
<dbReference type="PROSITE" id="PS50046">
    <property type="entry name" value="PHYTOCHROME_2"/>
    <property type="match status" value="1"/>
</dbReference>
<feature type="domain" description="Response regulatory" evidence="19">
    <location>
        <begin position="1487"/>
        <end position="1603"/>
    </location>
</feature>
<accession>A0A0V7ZNV5</accession>
<evidence type="ECO:0000256" key="14">
    <source>
        <dbReference type="PROSITE-ProRule" id="PRU00050"/>
    </source>
</evidence>
<dbReference type="PROSITE" id="PS50123">
    <property type="entry name" value="CHER"/>
    <property type="match status" value="1"/>
</dbReference>
<dbReference type="InterPro" id="IPR029063">
    <property type="entry name" value="SAM-dependent_MTases_sf"/>
</dbReference>
<comment type="catalytic activity">
    <reaction evidence="1">
        <text>ATP + protein L-histidine = ADP + protein N-phospho-L-histidine.</text>
        <dbReference type="EC" id="2.7.13.3"/>
    </reaction>
</comment>
<dbReference type="FunFam" id="3.30.565.10:FF:000010">
    <property type="entry name" value="Sensor histidine kinase RcsC"/>
    <property type="match status" value="1"/>
</dbReference>
<dbReference type="GO" id="GO:0005524">
    <property type="term" value="F:ATP binding"/>
    <property type="evidence" value="ECO:0007669"/>
    <property type="project" value="UniProtKB-KW"/>
</dbReference>
<dbReference type="PROSITE" id="PS50110">
    <property type="entry name" value="RESPONSE_REGULATORY"/>
    <property type="match status" value="1"/>
</dbReference>
<dbReference type="InterPro" id="IPR001789">
    <property type="entry name" value="Sig_transdc_resp-reg_receiver"/>
</dbReference>
<evidence type="ECO:0000256" key="11">
    <source>
        <dbReference type="ARBA" id="ARBA00022989"/>
    </source>
</evidence>
<dbReference type="InterPro" id="IPR035909">
    <property type="entry name" value="CheB_C"/>
</dbReference>
<dbReference type="GO" id="GO:0016020">
    <property type="term" value="C:membrane"/>
    <property type="evidence" value="ECO:0007669"/>
    <property type="project" value="UniProtKB-SubCell"/>
</dbReference>
<dbReference type="Gene3D" id="3.30.450.20">
    <property type="entry name" value="PAS domain"/>
    <property type="match status" value="2"/>
</dbReference>
<dbReference type="SMART" id="SM00387">
    <property type="entry name" value="HATPase_c"/>
    <property type="match status" value="1"/>
</dbReference>
<dbReference type="PROSITE" id="PS50122">
    <property type="entry name" value="CHEB"/>
    <property type="match status" value="1"/>
</dbReference>
<evidence type="ECO:0000256" key="13">
    <source>
        <dbReference type="ARBA" id="ARBA00074306"/>
    </source>
</evidence>
<dbReference type="InterPro" id="IPR000673">
    <property type="entry name" value="Sig_transdc_resp-reg_Me-estase"/>
</dbReference>
<comment type="caution">
    <text evidence="24">The sequence shown here is derived from an EMBL/GenBank/DDBJ whole genome shotgun (WGS) entry which is preliminary data.</text>
</comment>
<dbReference type="InterPro" id="IPR022642">
    <property type="entry name" value="CheR_C"/>
</dbReference>
<dbReference type="SMART" id="SM00388">
    <property type="entry name" value="HisKA"/>
    <property type="match status" value="1"/>
</dbReference>
<dbReference type="Pfam" id="PF03705">
    <property type="entry name" value="CheR_N"/>
    <property type="match status" value="1"/>
</dbReference>
<dbReference type="InterPro" id="IPR005467">
    <property type="entry name" value="His_kinase_dom"/>
</dbReference>
<dbReference type="InterPro" id="IPR003018">
    <property type="entry name" value="GAF"/>
</dbReference>
<evidence type="ECO:0000256" key="1">
    <source>
        <dbReference type="ARBA" id="ARBA00000085"/>
    </source>
</evidence>
<dbReference type="GO" id="GO:0006935">
    <property type="term" value="P:chemotaxis"/>
    <property type="evidence" value="ECO:0007669"/>
    <property type="project" value="UniProtKB-UniRule"/>
</dbReference>
<dbReference type="OrthoDB" id="9799157at2"/>
<keyword evidence="14" id="KW-0378">Hydrolase</keyword>
<reference evidence="24 25" key="1">
    <citation type="journal article" date="2015" name="Genome Announc.">
        <title>Draft Genome of the Euendolithic (true boring) Cyanobacterium Mastigocoleus testarum strain BC008.</title>
        <authorList>
            <person name="Guida B.S."/>
            <person name="Garcia-Pichel F."/>
        </authorList>
    </citation>
    <scope>NUCLEOTIDE SEQUENCE [LARGE SCALE GENOMIC DNA]</scope>
    <source>
        <strain evidence="24 25">BC008</strain>
    </source>
</reference>
<dbReference type="GO" id="GO:0008757">
    <property type="term" value="F:S-adenosylmethionine-dependent methyltransferase activity"/>
    <property type="evidence" value="ECO:0007669"/>
    <property type="project" value="InterPro"/>
</dbReference>
<dbReference type="Pfam" id="PF01339">
    <property type="entry name" value="CheB_methylest"/>
    <property type="match status" value="1"/>
</dbReference>
<dbReference type="InterPro" id="IPR000014">
    <property type="entry name" value="PAS"/>
</dbReference>
<dbReference type="PANTHER" id="PTHR24422">
    <property type="entry name" value="CHEMOTAXIS PROTEIN METHYLTRANSFERASE"/>
    <property type="match status" value="1"/>
</dbReference>
<evidence type="ECO:0000313" key="24">
    <source>
        <dbReference type="EMBL" id="KST65855.1"/>
    </source>
</evidence>
<dbReference type="Gene3D" id="3.30.450.40">
    <property type="match status" value="1"/>
</dbReference>
<evidence type="ECO:0000256" key="12">
    <source>
        <dbReference type="ARBA" id="ARBA00023136"/>
    </source>
</evidence>
<evidence type="ECO:0000256" key="9">
    <source>
        <dbReference type="ARBA" id="ARBA00022777"/>
    </source>
</evidence>
<evidence type="ECO:0000256" key="5">
    <source>
        <dbReference type="ARBA" id="ARBA00022553"/>
    </source>
</evidence>
<dbReference type="Gene3D" id="3.40.50.150">
    <property type="entry name" value="Vaccinia Virus protein VP39"/>
    <property type="match status" value="1"/>
</dbReference>
<dbReference type="PROSITE" id="PS50109">
    <property type="entry name" value="HIS_KIN"/>
    <property type="match status" value="1"/>
</dbReference>
<keyword evidence="5 15" id="KW-0597">Phosphoprotein</keyword>
<dbReference type="Gene3D" id="3.40.50.180">
    <property type="entry name" value="Methylesterase CheB, C-terminal domain"/>
    <property type="match status" value="1"/>
</dbReference>
<dbReference type="SUPFAM" id="SSF47757">
    <property type="entry name" value="Chemotaxis receptor methyltransferase CheR, N-terminal domain"/>
    <property type="match status" value="1"/>
</dbReference>
<dbReference type="SMART" id="SM00091">
    <property type="entry name" value="PAS"/>
    <property type="match status" value="2"/>
</dbReference>
<dbReference type="SMART" id="SM00138">
    <property type="entry name" value="MeTrc"/>
    <property type="match status" value="1"/>
</dbReference>
<dbReference type="InterPro" id="IPR011006">
    <property type="entry name" value="CheY-like_superfamily"/>
</dbReference>
<evidence type="ECO:0000259" key="17">
    <source>
        <dbReference type="PROSITE" id="PS50046"/>
    </source>
</evidence>
<proteinExistence type="inferred from homology"/>